<comment type="caution">
    <text evidence="1">The sequence shown here is derived from an EMBL/GenBank/DDBJ whole genome shotgun (WGS) entry which is preliminary data.</text>
</comment>
<dbReference type="EMBL" id="LMTZ01000014">
    <property type="protein sequence ID" value="KST69714.1"/>
    <property type="molecule type" value="Genomic_DNA"/>
</dbReference>
<dbReference type="RefSeq" id="WP_027845282.1">
    <property type="nucleotide sequence ID" value="NZ_LMTZ01000014.1"/>
</dbReference>
<gene>
    <name evidence="1" type="ORF">BC008_04980</name>
    <name evidence="2" type="ORF">BC008_05300</name>
</gene>
<sequence length="127" mass="14988">MDRSIIDHIKSGKLFVVYFKQGINNIGTLKAGTSYEVIYENRGFVTYGQRVGEEDFFCYIPGYSNANINKNEISLWNAIFTFDENKKIYYQGRIIGNLELDTKYIPEWWVQKDRVCKKREKHSQLNN</sequence>
<name>A0A0V7ZYJ0_9CYAN</name>
<dbReference type="AlphaFoldDB" id="A0A0V7ZYJ0"/>
<keyword evidence="3" id="KW-1185">Reference proteome</keyword>
<dbReference type="EMBL" id="LMTZ01000015">
    <property type="protein sequence ID" value="KST69661.1"/>
    <property type="molecule type" value="Genomic_DNA"/>
</dbReference>
<proteinExistence type="predicted"/>
<reference evidence="1 3" key="1">
    <citation type="journal article" date="2015" name="Genome Announc.">
        <title>Draft Genome of the Euendolithic (true boring) Cyanobacterium Mastigocoleus testarum strain BC008.</title>
        <authorList>
            <person name="Guida B.S."/>
            <person name="Garcia-Pichel F."/>
        </authorList>
    </citation>
    <scope>NUCLEOTIDE SEQUENCE [LARGE SCALE GENOMIC DNA]</scope>
    <source>
        <strain evidence="1 3">BC008</strain>
    </source>
</reference>
<accession>A0A0V7ZYJ0</accession>
<protein>
    <submittedName>
        <fullName evidence="1">Uncharacterized protein</fullName>
    </submittedName>
</protein>
<organism evidence="1 3">
    <name type="scientific">Mastigocoleus testarum BC008</name>
    <dbReference type="NCBI Taxonomy" id="371196"/>
    <lineage>
        <taxon>Bacteria</taxon>
        <taxon>Bacillati</taxon>
        <taxon>Cyanobacteriota</taxon>
        <taxon>Cyanophyceae</taxon>
        <taxon>Nostocales</taxon>
        <taxon>Hapalosiphonaceae</taxon>
        <taxon>Mastigocoleus</taxon>
    </lineage>
</organism>
<evidence type="ECO:0000313" key="3">
    <source>
        <dbReference type="Proteomes" id="UP000053372"/>
    </source>
</evidence>
<evidence type="ECO:0000313" key="1">
    <source>
        <dbReference type="EMBL" id="KST69661.1"/>
    </source>
</evidence>
<dbReference type="Proteomes" id="UP000053372">
    <property type="component" value="Unassembled WGS sequence"/>
</dbReference>
<evidence type="ECO:0000313" key="2">
    <source>
        <dbReference type="EMBL" id="KST69714.1"/>
    </source>
</evidence>